<dbReference type="RefSeq" id="WP_241291979.1">
    <property type="nucleotide sequence ID" value="NZ_JAKZGR010000002.1"/>
</dbReference>
<dbReference type="PANTHER" id="PTHR42852">
    <property type="entry name" value="THIOL:DISULFIDE INTERCHANGE PROTEIN DSBE"/>
    <property type="match status" value="1"/>
</dbReference>
<dbReference type="InterPro" id="IPR050553">
    <property type="entry name" value="Thioredoxin_ResA/DsbE_sf"/>
</dbReference>
<keyword evidence="4" id="KW-0676">Redox-active center</keyword>
<comment type="subcellular location">
    <subcellularLocation>
        <location evidence="1">Cell envelope</location>
    </subcellularLocation>
</comment>
<gene>
    <name evidence="6" type="ORF">ACFOUP_12925</name>
</gene>
<keyword evidence="2" id="KW-0201">Cytochrome c-type biogenesis</keyword>
<keyword evidence="3" id="KW-1015">Disulfide bond</keyword>
<evidence type="ECO:0000259" key="5">
    <source>
        <dbReference type="PROSITE" id="PS51352"/>
    </source>
</evidence>
<accession>A0ABV8EMB1</accession>
<reference evidence="7" key="1">
    <citation type="journal article" date="2019" name="Int. J. Syst. Evol. Microbiol.">
        <title>The Global Catalogue of Microorganisms (GCM) 10K type strain sequencing project: providing services to taxonomists for standard genome sequencing and annotation.</title>
        <authorList>
            <consortium name="The Broad Institute Genomics Platform"/>
            <consortium name="The Broad Institute Genome Sequencing Center for Infectious Disease"/>
            <person name="Wu L."/>
            <person name="Ma J."/>
        </authorList>
    </citation>
    <scope>NUCLEOTIDE SEQUENCE [LARGE SCALE GENOMIC DNA]</scope>
    <source>
        <strain evidence="7">CECT 8551</strain>
    </source>
</reference>
<evidence type="ECO:0000313" key="7">
    <source>
        <dbReference type="Proteomes" id="UP001595766"/>
    </source>
</evidence>
<dbReference type="Pfam" id="PF13905">
    <property type="entry name" value="Thioredoxin_8"/>
    <property type="match status" value="1"/>
</dbReference>
<dbReference type="InterPro" id="IPR013766">
    <property type="entry name" value="Thioredoxin_domain"/>
</dbReference>
<dbReference type="InterPro" id="IPR012336">
    <property type="entry name" value="Thioredoxin-like_fold"/>
</dbReference>
<keyword evidence="7" id="KW-1185">Reference proteome</keyword>
<feature type="domain" description="Thioredoxin" evidence="5">
    <location>
        <begin position="377"/>
        <end position="522"/>
    </location>
</feature>
<evidence type="ECO:0000256" key="2">
    <source>
        <dbReference type="ARBA" id="ARBA00022748"/>
    </source>
</evidence>
<dbReference type="InterPro" id="IPR036249">
    <property type="entry name" value="Thioredoxin-like_sf"/>
</dbReference>
<proteinExistence type="predicted"/>
<sequence>MKKQFTILIIPLYSFFFLPLLYGQEKMDPVLSEGFGEPAVIYVEIKSRNPVSAIKMTIWEHYLDRDTGIPEPEVLLVEPSEGNVFAGTLGSSTYNLTTPPLKEKAYLSISEGKRLLWDRFHVFPRDTVKVVFDMDHLKVLFLGPDAASYRCQHELAVAKDSYHKSLQPVMFTADQTALLSHGNNKELYHLAKDNADDDLHKLMKFIQTTDDKLNLVKEKFEQKVLDHPGFRVIENYKDLIPPDFFLLLQADLTGEVQQMKLAAFNRLATKHDGFKEIYEKDIQSLHKDLFPVPIMVQSSEYLNYLLEIVKSNYKMREGPLDSLLLTYPSPIKDILVAKFYVKYHRNIGDMDTRLSSVLGQLSEQWVIDELTSLLRSKQKGAPFKDVWLVNQQGEPFFISELKNKAVFIDFWFTGCKACINFYENSIKPLETKLKDNQEVVFVSINVDRNKSTWEKSVETGRYTSPEAINLYIGEQREELLSHYHINAFPSQILLDKQGNLYRAGNLPKSVDELEELINKALIAGDPENKSMK</sequence>
<dbReference type="Proteomes" id="UP001595766">
    <property type="component" value="Unassembled WGS sequence"/>
</dbReference>
<dbReference type="SUPFAM" id="SSF52833">
    <property type="entry name" value="Thioredoxin-like"/>
    <property type="match status" value="1"/>
</dbReference>
<evidence type="ECO:0000313" key="6">
    <source>
        <dbReference type="EMBL" id="MFC3977282.1"/>
    </source>
</evidence>
<evidence type="ECO:0000256" key="4">
    <source>
        <dbReference type="ARBA" id="ARBA00023284"/>
    </source>
</evidence>
<dbReference type="Gene3D" id="3.40.30.10">
    <property type="entry name" value="Glutaredoxin"/>
    <property type="match status" value="1"/>
</dbReference>
<name>A0ABV8EMB1_9BACT</name>
<dbReference type="EMBL" id="JBHSAV010000053">
    <property type="protein sequence ID" value="MFC3977282.1"/>
    <property type="molecule type" value="Genomic_DNA"/>
</dbReference>
<evidence type="ECO:0000256" key="1">
    <source>
        <dbReference type="ARBA" id="ARBA00004196"/>
    </source>
</evidence>
<dbReference type="PROSITE" id="PS51352">
    <property type="entry name" value="THIOREDOXIN_2"/>
    <property type="match status" value="1"/>
</dbReference>
<organism evidence="6 7">
    <name type="scientific">Belliella kenyensis</name>
    <dbReference type="NCBI Taxonomy" id="1472724"/>
    <lineage>
        <taxon>Bacteria</taxon>
        <taxon>Pseudomonadati</taxon>
        <taxon>Bacteroidota</taxon>
        <taxon>Cytophagia</taxon>
        <taxon>Cytophagales</taxon>
        <taxon>Cyclobacteriaceae</taxon>
        <taxon>Belliella</taxon>
    </lineage>
</organism>
<dbReference type="PANTHER" id="PTHR42852:SF6">
    <property type="entry name" value="THIOL:DISULFIDE INTERCHANGE PROTEIN DSBE"/>
    <property type="match status" value="1"/>
</dbReference>
<evidence type="ECO:0000256" key="3">
    <source>
        <dbReference type="ARBA" id="ARBA00023157"/>
    </source>
</evidence>
<comment type="caution">
    <text evidence="6">The sequence shown here is derived from an EMBL/GenBank/DDBJ whole genome shotgun (WGS) entry which is preliminary data.</text>
</comment>
<protein>
    <submittedName>
        <fullName evidence="6">TlpA family protein disulfide reductase</fullName>
    </submittedName>
</protein>